<gene>
    <name evidence="1" type="ORF">LCPAC101_01510</name>
</gene>
<evidence type="ECO:0000313" key="1">
    <source>
        <dbReference type="EMBL" id="QBK89868.1"/>
    </source>
</evidence>
<reference evidence="1" key="1">
    <citation type="journal article" date="2019" name="MBio">
        <title>Virus Genomes from Deep Sea Sediments Expand the Ocean Megavirome and Support Independent Origins of Viral Gigantism.</title>
        <authorList>
            <person name="Backstrom D."/>
            <person name="Yutin N."/>
            <person name="Jorgensen S.L."/>
            <person name="Dharamshi J."/>
            <person name="Homa F."/>
            <person name="Zaremba-Niedwiedzka K."/>
            <person name="Spang A."/>
            <person name="Wolf Y.I."/>
            <person name="Koonin E.V."/>
            <person name="Ettema T.J."/>
        </authorList>
    </citation>
    <scope>NUCLEOTIDE SEQUENCE</scope>
</reference>
<organism evidence="1">
    <name type="scientific">Pithovirus LCPAC101</name>
    <dbReference type="NCBI Taxonomy" id="2506586"/>
    <lineage>
        <taxon>Viruses</taxon>
        <taxon>Pithoviruses</taxon>
    </lineage>
</organism>
<name>A0A481Z496_9VIRU</name>
<dbReference type="EMBL" id="MK500444">
    <property type="protein sequence ID" value="QBK89868.1"/>
    <property type="molecule type" value="Genomic_DNA"/>
</dbReference>
<proteinExistence type="predicted"/>
<sequence>MKWDGSELKGFDKSMFIVKFPSPNNPGINYCKFKYNNEIICCKYNRMKDISPCIYDEFMSLFNTRKNGTHYVLIKKYYYIFFKINYDYKINKLKEDKILSSIIYDKKMNLNKNTKECIRKMYVLRDLLGIITSDGHISIRNIRNTDQVIAHKVPVISHDKYTSNECTISDCALKVWFGDDDDINIIMLNICPVNNHSYLPYISNIKRKMENIVKRIDKNYIYMVDIIISRMRDRLEIALD</sequence>
<protein>
    <submittedName>
        <fullName evidence="1">Uncharacterized protein</fullName>
    </submittedName>
</protein>
<accession>A0A481Z496</accession>